<dbReference type="Proteomes" id="UP000018896">
    <property type="component" value="Unassembled WGS sequence"/>
</dbReference>
<dbReference type="RefSeq" id="WP_052012893.1">
    <property type="nucleotide sequence ID" value="NZ_BAUV01000002.1"/>
</dbReference>
<keyword evidence="3" id="KW-1185">Reference proteome</keyword>
<evidence type="ECO:0000313" key="2">
    <source>
        <dbReference type="EMBL" id="GAE33448.1"/>
    </source>
</evidence>
<keyword evidence="1" id="KW-0812">Transmembrane</keyword>
<reference evidence="2 3" key="1">
    <citation type="journal article" date="2014" name="Genome Announc.">
        <title>Draft Genome Sequences of Three Alkaliphilic Bacillus Strains, Bacillus wakoensis JCM 9140T, Bacillus akibai JCM 9157T, and Bacillus hemicellulosilyticus JCM 9152T.</title>
        <authorList>
            <person name="Yuki M."/>
            <person name="Oshima K."/>
            <person name="Suda W."/>
            <person name="Oshida Y."/>
            <person name="Kitamura K."/>
            <person name="Iida T."/>
            <person name="Hattori M."/>
            <person name="Ohkuma M."/>
        </authorList>
    </citation>
    <scope>NUCLEOTIDE SEQUENCE [LARGE SCALE GENOMIC DNA]</scope>
    <source>
        <strain evidence="2 3">JCM 9157</strain>
    </source>
</reference>
<sequence>MNFEKEVNFMLEIALIALFSLAALLFILSYFRKDKTAELEKQIEQMSITHMQEMYQLKSKVRFLEEELLLSAEQSSLFRQNTSNAHNKLYLEITSLYEKGLDSQSIASKTQLTIDEVNRILEPYFHQTRNRGI</sequence>
<accession>W4QP78</accession>
<dbReference type="eggNOG" id="ENOG5032Z9X">
    <property type="taxonomic scope" value="Bacteria"/>
</dbReference>
<name>W4QP78_HALA3</name>
<dbReference type="STRING" id="1236973.JCM9157_451"/>
<gene>
    <name evidence="2" type="ORF">JCM9157_451</name>
</gene>
<evidence type="ECO:0000313" key="3">
    <source>
        <dbReference type="Proteomes" id="UP000018896"/>
    </source>
</evidence>
<keyword evidence="1" id="KW-1133">Transmembrane helix</keyword>
<keyword evidence="1" id="KW-0472">Membrane</keyword>
<evidence type="ECO:0000256" key="1">
    <source>
        <dbReference type="SAM" id="Phobius"/>
    </source>
</evidence>
<dbReference type="AlphaFoldDB" id="W4QP78"/>
<feature type="transmembrane region" description="Helical" evidence="1">
    <location>
        <begin position="13"/>
        <end position="31"/>
    </location>
</feature>
<proteinExistence type="predicted"/>
<comment type="caution">
    <text evidence="2">The sequence shown here is derived from an EMBL/GenBank/DDBJ whole genome shotgun (WGS) entry which is preliminary data.</text>
</comment>
<dbReference type="EMBL" id="BAUV01000002">
    <property type="protein sequence ID" value="GAE33448.1"/>
    <property type="molecule type" value="Genomic_DNA"/>
</dbReference>
<protein>
    <submittedName>
        <fullName evidence="2">Uncharacterized protein</fullName>
    </submittedName>
</protein>
<dbReference type="OrthoDB" id="2454584at2"/>
<organism evidence="2 3">
    <name type="scientific">Halalkalibacter akibai (strain ATCC 43226 / DSM 21942 / CIP 109018 / JCM 9157 / 1139)</name>
    <name type="common">Bacillus akibai</name>
    <dbReference type="NCBI Taxonomy" id="1236973"/>
    <lineage>
        <taxon>Bacteria</taxon>
        <taxon>Bacillati</taxon>
        <taxon>Bacillota</taxon>
        <taxon>Bacilli</taxon>
        <taxon>Bacillales</taxon>
        <taxon>Bacillaceae</taxon>
        <taxon>Halalkalibacter</taxon>
    </lineage>
</organism>